<evidence type="ECO:0000313" key="3">
    <source>
        <dbReference type="Proteomes" id="UP001501195"/>
    </source>
</evidence>
<feature type="domain" description="AB hydrolase-1" evidence="1">
    <location>
        <begin position="172"/>
        <end position="289"/>
    </location>
</feature>
<organism evidence="2 3">
    <name type="scientific">Kineococcus glutinatus</name>
    <dbReference type="NCBI Taxonomy" id="1070872"/>
    <lineage>
        <taxon>Bacteria</taxon>
        <taxon>Bacillati</taxon>
        <taxon>Actinomycetota</taxon>
        <taxon>Actinomycetes</taxon>
        <taxon>Kineosporiales</taxon>
        <taxon>Kineosporiaceae</taxon>
        <taxon>Kineococcus</taxon>
    </lineage>
</organism>
<reference evidence="3" key="1">
    <citation type="journal article" date="2019" name="Int. J. Syst. Evol. Microbiol.">
        <title>The Global Catalogue of Microorganisms (GCM) 10K type strain sequencing project: providing services to taxonomists for standard genome sequencing and annotation.</title>
        <authorList>
            <consortium name="The Broad Institute Genomics Platform"/>
            <consortium name="The Broad Institute Genome Sequencing Center for Infectious Disease"/>
            <person name="Wu L."/>
            <person name="Ma J."/>
        </authorList>
    </citation>
    <scope>NUCLEOTIDE SEQUENCE [LARGE SCALE GENOMIC DNA]</scope>
    <source>
        <strain evidence="3">JCM 18126</strain>
    </source>
</reference>
<evidence type="ECO:0000313" key="2">
    <source>
        <dbReference type="EMBL" id="GAA4990029.1"/>
    </source>
</evidence>
<dbReference type="Pfam" id="PF00561">
    <property type="entry name" value="Abhydrolase_1"/>
    <property type="match status" value="1"/>
</dbReference>
<dbReference type="SUPFAM" id="SSF53474">
    <property type="entry name" value="alpha/beta-Hydrolases"/>
    <property type="match status" value="1"/>
</dbReference>
<sequence length="419" mass="43473">MGQGLGPGARRAPAQGAVGAGALATTAAATTGLAVAIARFVVTPVRHKPDDVELLEVRPDRVVLAATAQTRAPGRYGIWTGGGAGHLRVGEVLAHDEAAGRVERTLLGVDRGAPAPGPGRWNQYFHSGTPAGALGIAHTDVVVTSPVGGLPAWWVPAAAGAPHPPQRRTCAVLVHGRGATREEALRAVPVLHAAGLDVLVPSYRNDADGPSSPAGRYGLGDTEWHDVEAAVRWALERGAERVVLGAWSMGGAIVLQLVARSALAERVDALVLDGPVLDWFDVLDHQARRNRLPVGLGRYGLRLLAHPGARRVIGVDGPVDLRRMDWVARAEELRLPVLLLHSDDDEVVPSGPSHRLAAARPDLVTHVPSSGVFHTKEWNLDPAAWEAAVLGFLAAHGVLPAAAAPSGGSGAGRPGGSTG</sequence>
<dbReference type="Proteomes" id="UP001501195">
    <property type="component" value="Unassembled WGS sequence"/>
</dbReference>
<dbReference type="RefSeq" id="WP_345713398.1">
    <property type="nucleotide sequence ID" value="NZ_BAABIL010000493.1"/>
</dbReference>
<dbReference type="EMBL" id="BAABIL010000493">
    <property type="protein sequence ID" value="GAA4990029.1"/>
    <property type="molecule type" value="Genomic_DNA"/>
</dbReference>
<dbReference type="GO" id="GO:0016787">
    <property type="term" value="F:hydrolase activity"/>
    <property type="evidence" value="ECO:0007669"/>
    <property type="project" value="UniProtKB-KW"/>
</dbReference>
<gene>
    <name evidence="2" type="ORF">GCM10023225_29120</name>
</gene>
<dbReference type="InterPro" id="IPR029058">
    <property type="entry name" value="AB_hydrolase_fold"/>
</dbReference>
<evidence type="ECO:0000259" key="1">
    <source>
        <dbReference type="Pfam" id="PF00561"/>
    </source>
</evidence>
<dbReference type="InterPro" id="IPR000073">
    <property type="entry name" value="AB_hydrolase_1"/>
</dbReference>
<protein>
    <submittedName>
        <fullName evidence="2">Alpha/beta fold hydrolase</fullName>
    </submittedName>
</protein>
<proteinExistence type="predicted"/>
<keyword evidence="3" id="KW-1185">Reference proteome</keyword>
<comment type="caution">
    <text evidence="2">The sequence shown here is derived from an EMBL/GenBank/DDBJ whole genome shotgun (WGS) entry which is preliminary data.</text>
</comment>
<accession>A0ABP9I770</accession>
<keyword evidence="2" id="KW-0378">Hydrolase</keyword>
<name>A0ABP9I770_9ACTN</name>
<dbReference type="Gene3D" id="3.40.50.1820">
    <property type="entry name" value="alpha/beta hydrolase"/>
    <property type="match status" value="1"/>
</dbReference>